<accession>A0A928UYG2</accession>
<organism evidence="1 2">
    <name type="scientific">Sphingobacterium hungaricum</name>
    <dbReference type="NCBI Taxonomy" id="2082723"/>
    <lineage>
        <taxon>Bacteria</taxon>
        <taxon>Pseudomonadati</taxon>
        <taxon>Bacteroidota</taxon>
        <taxon>Sphingobacteriia</taxon>
        <taxon>Sphingobacteriales</taxon>
        <taxon>Sphingobacteriaceae</taxon>
        <taxon>Sphingobacterium</taxon>
    </lineage>
</organism>
<sequence length="156" mass="18042">MKRVWIYQADRFFTEPEEAQALEILQAFVQDWTAHGNKLAGQVSIEYGLFVILQVDEAVANVTGCSIDKSVHLLKKIENELNINLFNRLLIAYKDGFNELQLVSNTVFQDLIDEGEVTEKTIVFNNMVTTYDEFEDSWEVPFERSWHSKVFTAKKS</sequence>
<evidence type="ECO:0000313" key="1">
    <source>
        <dbReference type="EMBL" id="MBE8713409.1"/>
    </source>
</evidence>
<proteinExistence type="predicted"/>
<reference evidence="1" key="1">
    <citation type="submission" date="2018-02" db="EMBL/GenBank/DDBJ databases">
        <authorList>
            <person name="Vasarhelyi B.M."/>
            <person name="Deshmukh S."/>
            <person name="Balint B."/>
            <person name="Kukolya J."/>
        </authorList>
    </citation>
    <scope>NUCLEOTIDE SEQUENCE</scope>
    <source>
        <strain evidence="1">KB22</strain>
    </source>
</reference>
<dbReference type="AlphaFoldDB" id="A0A928UYG2"/>
<protein>
    <submittedName>
        <fullName evidence="1">ABC transporter ATPase</fullName>
    </submittedName>
</protein>
<evidence type="ECO:0000313" key="2">
    <source>
        <dbReference type="Proteomes" id="UP000616201"/>
    </source>
</evidence>
<name>A0A928UYG2_9SPHI</name>
<gene>
    <name evidence="1" type="ORF">C4F49_06940</name>
</gene>
<comment type="caution">
    <text evidence="1">The sequence shown here is derived from an EMBL/GenBank/DDBJ whole genome shotgun (WGS) entry which is preliminary data.</text>
</comment>
<dbReference type="EMBL" id="PRDK01000004">
    <property type="protein sequence ID" value="MBE8713409.1"/>
    <property type="molecule type" value="Genomic_DNA"/>
</dbReference>
<dbReference type="Proteomes" id="UP000616201">
    <property type="component" value="Unassembled WGS sequence"/>
</dbReference>
<keyword evidence="2" id="KW-1185">Reference proteome</keyword>
<dbReference type="RefSeq" id="WP_196935350.1">
    <property type="nucleotide sequence ID" value="NZ_MU158698.1"/>
</dbReference>